<dbReference type="Proteomes" id="UP000221080">
    <property type="component" value="Chromosome 1"/>
</dbReference>
<evidence type="ECO:0000256" key="10">
    <source>
        <dbReference type="SAM" id="Coils"/>
    </source>
</evidence>
<dbReference type="OrthoDB" id="10260459at2759"/>
<feature type="coiled-coil region" evidence="10">
    <location>
        <begin position="633"/>
        <end position="660"/>
    </location>
</feature>
<evidence type="ECO:0000259" key="12">
    <source>
        <dbReference type="Pfam" id="PF14772"/>
    </source>
</evidence>
<comment type="subcellular location">
    <subcellularLocation>
        <location evidence="1">Cytoplasm</location>
        <location evidence="1">Cytoskeleton</location>
        <location evidence="1">Flagellum axoneme</location>
    </subcellularLocation>
</comment>
<sequence length="660" mass="78270">MLQDKVSSKEKNKPGPSVEAENAEDKIKARRNLITAQVQAKKQRDLGDNFQERVEDLPSQRQMEESERYMKKLKADSTELVINILMEADARESKRREKLRDANRLRLEKLEDAAKKSSEKFSEIMNKWTEAKTKVNHQELEDDLRKQQELCWEIIEDKNKLISELQQELKERDNRFEKDRKKEAIEVDLLIERMQEQISRLKENYRKQLDLIQTSICDERRDLLTASKNKWEHKRKERCDKELEYLLQRMNMIEEREALLERLRMERTEESNKIKIKLDTGVQCLKQDLQEEKATYQFNQEKIENDLQMLKKHEEEYAINKAQQNRMVIRLQDTCNDLKKQTAIQEKQSHEENQSLTNKHKRLMQQYEDIQKRIRHFAAVDTKLYKDVWLMNEDKAKALVCRTMDVDRAIHEQMLGLPWSPPPLPLMDRSSPKQLLVEEDETQDQTERETEQERSTLEDSGSLENSMAGVDCTTVKRLLELLCDEMGFLVESKLLKLLSSIEKNEQMCLKLDSIFSAMQIKNEEDIKKMTMFFLKYKEPQTKKENMSVSNQEEEESNLMHPNDLLKALRAFSAQYCKARATHKASALELERMNNSEVKAYWDNIANVIPESKLKVWRALEAGFKMYHTELTKRSKLLTETQQLKQQNSELRNLLHKHQNS</sequence>
<comment type="function">
    <text evidence="9">Component of the nexin-dynein regulatory complex (N-DRC) a key regulator of ciliary/flagellar motility which maintains the alignment and integrity of the distal axoneme and regulates microtubule sliding in motile axonemes. Plays a critical role in the assembly of N-DRC and also stabilizes the assembly of multiple inner dynein arms and radial spokes. Coassembles with CCDC65/DRC2 to form a central scaffold needed for assembly of the N-DRC and its attachment to the outer doublet microtubules.</text>
</comment>
<evidence type="ECO:0000313" key="14">
    <source>
        <dbReference type="Proteomes" id="UP000221080"/>
    </source>
</evidence>
<feature type="domain" description="Dynein regulatory complex protein 1 C-terminal" evidence="13">
    <location>
        <begin position="599"/>
        <end position="657"/>
    </location>
</feature>
<keyword evidence="14" id="KW-1185">Reference proteome</keyword>
<protein>
    <recommendedName>
        <fullName evidence="3">Dynein regulatory complex protein 1</fullName>
    </recommendedName>
    <alternativeName>
        <fullName evidence="8">Coiled-coil domain-containing protein 164</fullName>
    </alternativeName>
</protein>
<dbReference type="GeneID" id="108268164"/>
<feature type="coiled-coil region" evidence="10">
    <location>
        <begin position="236"/>
        <end position="373"/>
    </location>
</feature>
<evidence type="ECO:0000256" key="3">
    <source>
        <dbReference type="ARBA" id="ARBA00013815"/>
    </source>
</evidence>
<feature type="compositionally biased region" description="Basic and acidic residues" evidence="11">
    <location>
        <begin position="1"/>
        <end position="13"/>
    </location>
</feature>
<dbReference type="Pfam" id="PF14772">
    <property type="entry name" value="NYD-SP28"/>
    <property type="match status" value="1"/>
</dbReference>
<evidence type="ECO:0000256" key="9">
    <source>
        <dbReference type="ARBA" id="ARBA00046115"/>
    </source>
</evidence>
<keyword evidence="6" id="KW-0969">Cilium</keyword>
<evidence type="ECO:0000256" key="1">
    <source>
        <dbReference type="ARBA" id="ARBA00004611"/>
    </source>
</evidence>
<feature type="compositionally biased region" description="Basic and acidic residues" evidence="11">
    <location>
        <begin position="445"/>
        <end position="457"/>
    </location>
</feature>
<accession>A0A2D0REY5</accession>
<dbReference type="Pfam" id="PF14775">
    <property type="entry name" value="NYD-SP28_assoc"/>
    <property type="match status" value="1"/>
</dbReference>
<feature type="compositionally biased region" description="Basic and acidic residues" evidence="11">
    <location>
        <begin position="42"/>
        <end position="64"/>
    </location>
</feature>
<feature type="region of interest" description="Disordered" evidence="11">
    <location>
        <begin position="1"/>
        <end position="64"/>
    </location>
</feature>
<dbReference type="RefSeq" id="XP_017328455.1">
    <property type="nucleotide sequence ID" value="XM_017472966.1"/>
</dbReference>
<dbReference type="GO" id="GO:0005858">
    <property type="term" value="C:axonemal dynein complex"/>
    <property type="evidence" value="ECO:0007669"/>
    <property type="project" value="InterPro"/>
</dbReference>
<dbReference type="PANTHER" id="PTHR21625:SF1">
    <property type="entry name" value="DYNEIN REGULATORY COMPLEX PROTEIN 1"/>
    <property type="match status" value="1"/>
</dbReference>
<name>A0A2D0REY5_ICTPU</name>
<evidence type="ECO:0000256" key="2">
    <source>
        <dbReference type="ARBA" id="ARBA00009688"/>
    </source>
</evidence>
<dbReference type="AlphaFoldDB" id="A0A2D0REY5"/>
<proteinExistence type="inferred from homology"/>
<dbReference type="GO" id="GO:0060285">
    <property type="term" value="P:cilium-dependent cell motility"/>
    <property type="evidence" value="ECO:0007669"/>
    <property type="project" value="TreeGrafter"/>
</dbReference>
<evidence type="ECO:0000256" key="8">
    <source>
        <dbReference type="ARBA" id="ARBA00031554"/>
    </source>
</evidence>
<evidence type="ECO:0000256" key="5">
    <source>
        <dbReference type="ARBA" id="ARBA00023054"/>
    </source>
</evidence>
<comment type="similarity">
    <text evidence="2">Belongs to the DRC1 family.</text>
</comment>
<feature type="coiled-coil region" evidence="10">
    <location>
        <begin position="100"/>
        <end position="211"/>
    </location>
</feature>
<feature type="region of interest" description="Disordered" evidence="11">
    <location>
        <begin position="436"/>
        <end position="465"/>
    </location>
</feature>
<evidence type="ECO:0000256" key="11">
    <source>
        <dbReference type="SAM" id="MobiDB-lite"/>
    </source>
</evidence>
<keyword evidence="4" id="KW-0282">Flagellum</keyword>
<reference evidence="14" key="1">
    <citation type="journal article" date="2016" name="Nat. Commun.">
        <title>The channel catfish genome sequence provides insights into the evolution of scale formation in teleosts.</title>
        <authorList>
            <person name="Liu Z."/>
            <person name="Liu S."/>
            <person name="Yao J."/>
            <person name="Bao L."/>
            <person name="Zhang J."/>
            <person name="Li Y."/>
            <person name="Jiang C."/>
            <person name="Sun L."/>
            <person name="Wang R."/>
            <person name="Zhang Y."/>
            <person name="Zhou T."/>
            <person name="Zeng Q."/>
            <person name="Fu Q."/>
            <person name="Gao S."/>
            <person name="Li N."/>
            <person name="Koren S."/>
            <person name="Jiang Y."/>
            <person name="Zimin A."/>
            <person name="Xu P."/>
            <person name="Phillippy A.M."/>
            <person name="Geng X."/>
            <person name="Song L."/>
            <person name="Sun F."/>
            <person name="Li C."/>
            <person name="Wang X."/>
            <person name="Chen A."/>
            <person name="Jin Y."/>
            <person name="Yuan Z."/>
            <person name="Yang Y."/>
            <person name="Tan S."/>
            <person name="Peatman E."/>
            <person name="Lu J."/>
            <person name="Qin Z."/>
            <person name="Dunham R."/>
            <person name="Li Z."/>
            <person name="Sonstegard T."/>
            <person name="Feng J."/>
            <person name="Danzmann R.G."/>
            <person name="Schroeder S."/>
            <person name="Scheffler B."/>
            <person name="Duke M.V."/>
            <person name="Ballard L."/>
            <person name="Kucuktas H."/>
            <person name="Kaltenboeck L."/>
            <person name="Liu H."/>
            <person name="Armbruster J."/>
            <person name="Xie Y."/>
            <person name="Kirby M.L."/>
            <person name="Tian Y."/>
            <person name="Flanagan M.E."/>
            <person name="Mu W."/>
            <person name="Waldbieser G.C."/>
        </authorList>
    </citation>
    <scope>NUCLEOTIDE SEQUENCE [LARGE SCALE GENOMIC DNA]</scope>
    <source>
        <strain evidence="14">SDA103</strain>
    </source>
</reference>
<keyword evidence="7" id="KW-0966">Cell projection</keyword>
<dbReference type="InterPro" id="IPR039750">
    <property type="entry name" value="DRC1/DRC2"/>
</dbReference>
<reference evidence="15" key="2">
    <citation type="submission" date="2025-08" db="UniProtKB">
        <authorList>
            <consortium name="RefSeq"/>
        </authorList>
    </citation>
    <scope>IDENTIFICATION</scope>
    <source>
        <tissue evidence="15">Blood</tissue>
    </source>
</reference>
<evidence type="ECO:0000259" key="13">
    <source>
        <dbReference type="Pfam" id="PF14775"/>
    </source>
</evidence>
<evidence type="ECO:0000256" key="7">
    <source>
        <dbReference type="ARBA" id="ARBA00023273"/>
    </source>
</evidence>
<dbReference type="STRING" id="7998.ENSIPUP00000010713"/>
<organism evidence="14 15">
    <name type="scientific">Ictalurus punctatus</name>
    <name type="common">Channel catfish</name>
    <name type="synonym">Silurus punctatus</name>
    <dbReference type="NCBI Taxonomy" id="7998"/>
    <lineage>
        <taxon>Eukaryota</taxon>
        <taxon>Metazoa</taxon>
        <taxon>Chordata</taxon>
        <taxon>Craniata</taxon>
        <taxon>Vertebrata</taxon>
        <taxon>Euteleostomi</taxon>
        <taxon>Actinopterygii</taxon>
        <taxon>Neopterygii</taxon>
        <taxon>Teleostei</taxon>
        <taxon>Ostariophysi</taxon>
        <taxon>Siluriformes</taxon>
        <taxon>Ictaluridae</taxon>
        <taxon>Ictalurus</taxon>
    </lineage>
</organism>
<evidence type="ECO:0000256" key="6">
    <source>
        <dbReference type="ARBA" id="ARBA00023069"/>
    </source>
</evidence>
<feature type="domain" description="Dynein regulatory complex protein 1/2 N-terminal" evidence="12">
    <location>
        <begin position="87"/>
        <end position="186"/>
    </location>
</feature>
<dbReference type="GO" id="GO:0003352">
    <property type="term" value="P:regulation of cilium movement"/>
    <property type="evidence" value="ECO:0007669"/>
    <property type="project" value="TreeGrafter"/>
</dbReference>
<dbReference type="PANTHER" id="PTHR21625">
    <property type="entry name" value="NYD-SP28 PROTEIN"/>
    <property type="match status" value="1"/>
</dbReference>
<evidence type="ECO:0000313" key="15">
    <source>
        <dbReference type="RefSeq" id="XP_017328455.1"/>
    </source>
</evidence>
<evidence type="ECO:0000256" key="4">
    <source>
        <dbReference type="ARBA" id="ARBA00022846"/>
    </source>
</evidence>
<dbReference type="InterPro" id="IPR029440">
    <property type="entry name" value="DRC1_C"/>
</dbReference>
<dbReference type="KEGG" id="ipu:108268164"/>
<dbReference type="InterPro" id="IPR039505">
    <property type="entry name" value="DRC1/2_N"/>
</dbReference>
<keyword evidence="5 10" id="KW-0175">Coiled coil</keyword>
<dbReference type="GO" id="GO:0070286">
    <property type="term" value="P:axonemal dynein complex assembly"/>
    <property type="evidence" value="ECO:0007669"/>
    <property type="project" value="InterPro"/>
</dbReference>
<gene>
    <name evidence="15" type="primary">LOC108268164</name>
</gene>